<organism evidence="1 2">
    <name type="scientific">Leishmania tarentolae</name>
    <name type="common">Sauroleishmania tarentolae</name>
    <dbReference type="NCBI Taxonomy" id="5689"/>
    <lineage>
        <taxon>Eukaryota</taxon>
        <taxon>Discoba</taxon>
        <taxon>Euglenozoa</taxon>
        <taxon>Kinetoplastea</taxon>
        <taxon>Metakinetoplastina</taxon>
        <taxon>Trypanosomatida</taxon>
        <taxon>Trypanosomatidae</taxon>
        <taxon>Leishmaniinae</taxon>
        <taxon>Leishmania</taxon>
        <taxon>lizard Leishmania</taxon>
    </lineage>
</organism>
<dbReference type="EMBL" id="BLBS01000018">
    <property type="protein sequence ID" value="GET87157.1"/>
    <property type="molecule type" value="Genomic_DNA"/>
</dbReference>
<sequence>MPSSTRVSRLVVPTAAVAAVLAVLLVGPCGVLTAYAAGSLSAFGQEYRGIMESAGEGFGVLYRDMTAPPTSYQWECTKDPSSLYSVAYASLTEPYTVSIVASQLTVTRAASTTGVSYSLMGIACTYDANCGDVKRGSTLTFPLEEKRIIIVTGSITSNGVVNFLPMSYYVVQTASACSTANIANVTSPFSGGASPVWMQLWQ</sequence>
<comment type="caution">
    <text evidence="1">The sequence shown here is derived from an EMBL/GenBank/DDBJ whole genome shotgun (WGS) entry which is preliminary data.</text>
</comment>
<accession>A0A640KHC3</accession>
<dbReference type="AlphaFoldDB" id="A0A640KHC3"/>
<dbReference type="Proteomes" id="UP000419144">
    <property type="component" value="Unassembled WGS sequence"/>
</dbReference>
<dbReference type="OrthoDB" id="258353at2759"/>
<keyword evidence="2" id="KW-1185">Reference proteome</keyword>
<evidence type="ECO:0000313" key="1">
    <source>
        <dbReference type="EMBL" id="GET87157.1"/>
    </source>
</evidence>
<name>A0A640KHC3_LEITA</name>
<gene>
    <name evidence="1" type="ORF">LtaPh_1413100</name>
</gene>
<reference evidence="1" key="1">
    <citation type="submission" date="2019-11" db="EMBL/GenBank/DDBJ databases">
        <title>Leishmania tarentolae CDS.</title>
        <authorList>
            <person name="Goto Y."/>
            <person name="Yamagishi J."/>
        </authorList>
    </citation>
    <scope>NUCLEOTIDE SEQUENCE [LARGE SCALE GENOMIC DNA]</scope>
    <source>
        <strain evidence="1">Parrot Tar II</strain>
    </source>
</reference>
<protein>
    <submittedName>
        <fullName evidence="1">Uncharacterized protein</fullName>
    </submittedName>
</protein>
<proteinExistence type="predicted"/>
<dbReference type="VEuPathDB" id="TriTrypDB:LtaPh_1413100"/>
<evidence type="ECO:0000313" key="2">
    <source>
        <dbReference type="Proteomes" id="UP000419144"/>
    </source>
</evidence>